<dbReference type="PATRIC" id="fig|476272.21.peg.1902"/>
<dbReference type="HOGENOM" id="CLU_3180782_0_0_9"/>
<organism evidence="1 2">
    <name type="scientific">Blautia hydrogenotrophica (strain DSM 10507 / JCM 14656 / S5a33)</name>
    <name type="common">Ruminococcus hydrogenotrophicus</name>
    <dbReference type="NCBI Taxonomy" id="476272"/>
    <lineage>
        <taxon>Bacteria</taxon>
        <taxon>Bacillati</taxon>
        <taxon>Bacillota</taxon>
        <taxon>Clostridia</taxon>
        <taxon>Lachnospirales</taxon>
        <taxon>Lachnospiraceae</taxon>
        <taxon>Blautia</taxon>
    </lineage>
</organism>
<gene>
    <name evidence="1" type="ORF">RUMHYD_02471</name>
</gene>
<sequence>MKITVQPFGFTVTNVCTQTAILSVWRLLSSGSHCKCSVTPRGTVSG</sequence>
<proteinExistence type="predicted"/>
<comment type="caution">
    <text evidence="1">The sequence shown here is derived from an EMBL/GenBank/DDBJ whole genome shotgun (WGS) entry which is preliminary data.</text>
</comment>
<dbReference type="Proteomes" id="UP000003100">
    <property type="component" value="Unassembled WGS sequence"/>
</dbReference>
<dbReference type="EMBL" id="ACBZ01000130">
    <property type="protein sequence ID" value="EEG48650.1"/>
    <property type="molecule type" value="Genomic_DNA"/>
</dbReference>
<protein>
    <submittedName>
        <fullName evidence="1">Uncharacterized protein</fullName>
    </submittedName>
</protein>
<name>C0CNM8_BLAHS</name>
<evidence type="ECO:0000313" key="2">
    <source>
        <dbReference type="Proteomes" id="UP000003100"/>
    </source>
</evidence>
<reference evidence="1 2" key="1">
    <citation type="submission" date="2009-01" db="EMBL/GenBank/DDBJ databases">
        <authorList>
            <person name="Fulton L."/>
            <person name="Clifton S."/>
            <person name="Fulton B."/>
            <person name="Xu J."/>
            <person name="Minx P."/>
            <person name="Pepin K.H."/>
            <person name="Johnson M."/>
            <person name="Bhonagiri V."/>
            <person name="Nash W.E."/>
            <person name="Mardis E.R."/>
            <person name="Wilson R.K."/>
        </authorList>
    </citation>
    <scope>NUCLEOTIDE SEQUENCE [LARGE SCALE GENOMIC DNA]</scope>
    <source>
        <strain evidence="2">DSM 10507 / JCM 14656 / S5a33</strain>
    </source>
</reference>
<reference evidence="1 2" key="2">
    <citation type="submission" date="2009-02" db="EMBL/GenBank/DDBJ databases">
        <title>Draft genome sequence of Blautia hydrogenotrophica DSM 10507 (Ruminococcus hydrogenotrophicus DSM 10507).</title>
        <authorList>
            <person name="Sudarsanam P."/>
            <person name="Ley R."/>
            <person name="Guruge J."/>
            <person name="Turnbaugh P.J."/>
            <person name="Mahowald M."/>
            <person name="Liep D."/>
            <person name="Gordon J."/>
        </authorList>
    </citation>
    <scope>NUCLEOTIDE SEQUENCE [LARGE SCALE GENOMIC DNA]</scope>
    <source>
        <strain evidence="2">DSM 10507 / JCM 14656 / S5a33</strain>
    </source>
</reference>
<dbReference type="AlphaFoldDB" id="C0CNM8"/>
<evidence type="ECO:0000313" key="1">
    <source>
        <dbReference type="EMBL" id="EEG48650.1"/>
    </source>
</evidence>
<keyword evidence="2" id="KW-1185">Reference proteome</keyword>
<accession>C0CNM8</accession>